<evidence type="ECO:0000313" key="2">
    <source>
        <dbReference type="EMBL" id="MFD1931114.1"/>
    </source>
</evidence>
<gene>
    <name evidence="2" type="ORF">ACFSKW_06435</name>
</gene>
<proteinExistence type="predicted"/>
<sequence length="389" mass="42304">MPRVTERGRRRAAGQIERRLLRGVRGSVLAVTAAVQFGLCLPELVRSSARYDPLWLEVAGFALLVGVTLVAAIFVVRGRGVPPAVRWVCVGLVLVAVVAASSAAPSHRIPDAANWSFGLVGWYGVLLLFDLPLGYLGAFLGANLALAVVQAVVADLPGPRTMASMALSAVSIYGFQFAFGLVVHAVRRVAVRASEAAEEEERIRTEEAVADHTHLDHQRRYAALLGTTVPLLVGLGYGSLDPSDQDTRRRCAHEAARMRRLFAESDDVSDRLLHELRAVIDVAERHEVTVQLAVRGEPTDLPKEVRRELIDAVTAVLSAASSAVVATPEQVRVTVVRTPEQVRVSAVGDVQGEPPPEFEFRHVEVNRVAKGNRLWVETVWRLGTPSRSR</sequence>
<feature type="transmembrane region" description="Helical" evidence="1">
    <location>
        <begin position="54"/>
        <end position="75"/>
    </location>
</feature>
<dbReference type="Proteomes" id="UP001597368">
    <property type="component" value="Unassembled WGS sequence"/>
</dbReference>
<protein>
    <recommendedName>
        <fullName evidence="4">Histidine kinase</fullName>
    </recommendedName>
</protein>
<dbReference type="EMBL" id="JBHUFV010000008">
    <property type="protein sequence ID" value="MFD1931114.1"/>
    <property type="molecule type" value="Genomic_DNA"/>
</dbReference>
<evidence type="ECO:0000313" key="3">
    <source>
        <dbReference type="Proteomes" id="UP001597368"/>
    </source>
</evidence>
<evidence type="ECO:0008006" key="4">
    <source>
        <dbReference type="Google" id="ProtNLM"/>
    </source>
</evidence>
<evidence type="ECO:0000256" key="1">
    <source>
        <dbReference type="SAM" id="Phobius"/>
    </source>
</evidence>
<accession>A0ABW4SQ99</accession>
<keyword evidence="1" id="KW-1133">Transmembrane helix</keyword>
<comment type="caution">
    <text evidence="2">The sequence shown here is derived from an EMBL/GenBank/DDBJ whole genome shotgun (WGS) entry which is preliminary data.</text>
</comment>
<name>A0ABW4SQ99_9ACTN</name>
<feature type="transmembrane region" description="Helical" evidence="1">
    <location>
        <begin position="20"/>
        <end position="39"/>
    </location>
</feature>
<organism evidence="2 3">
    <name type="scientific">Nonomuraea mangrovi</name>
    <dbReference type="NCBI Taxonomy" id="2316207"/>
    <lineage>
        <taxon>Bacteria</taxon>
        <taxon>Bacillati</taxon>
        <taxon>Actinomycetota</taxon>
        <taxon>Actinomycetes</taxon>
        <taxon>Streptosporangiales</taxon>
        <taxon>Streptosporangiaceae</taxon>
        <taxon>Nonomuraea</taxon>
    </lineage>
</organism>
<feature type="transmembrane region" description="Helical" evidence="1">
    <location>
        <begin position="165"/>
        <end position="186"/>
    </location>
</feature>
<keyword evidence="1" id="KW-0812">Transmembrane</keyword>
<feature type="transmembrane region" description="Helical" evidence="1">
    <location>
        <begin position="87"/>
        <end position="106"/>
    </location>
</feature>
<reference evidence="3" key="1">
    <citation type="journal article" date="2019" name="Int. J. Syst. Evol. Microbiol.">
        <title>The Global Catalogue of Microorganisms (GCM) 10K type strain sequencing project: providing services to taxonomists for standard genome sequencing and annotation.</title>
        <authorList>
            <consortium name="The Broad Institute Genomics Platform"/>
            <consortium name="The Broad Institute Genome Sequencing Center for Infectious Disease"/>
            <person name="Wu L."/>
            <person name="Ma J."/>
        </authorList>
    </citation>
    <scope>NUCLEOTIDE SEQUENCE [LARGE SCALE GENOMIC DNA]</scope>
    <source>
        <strain evidence="3">ICMP 6774ER</strain>
    </source>
</reference>
<keyword evidence="1" id="KW-0472">Membrane</keyword>
<feature type="transmembrane region" description="Helical" evidence="1">
    <location>
        <begin position="221"/>
        <end position="240"/>
    </location>
</feature>
<keyword evidence="3" id="KW-1185">Reference proteome</keyword>
<dbReference type="RefSeq" id="WP_379570170.1">
    <property type="nucleotide sequence ID" value="NZ_JBHUFV010000008.1"/>
</dbReference>